<dbReference type="EMBL" id="RXGB01001124">
    <property type="protein sequence ID" value="TMX00193.1"/>
    <property type="molecule type" value="Genomic_DNA"/>
</dbReference>
<protein>
    <submittedName>
        <fullName evidence="1">Uncharacterized protein</fullName>
    </submittedName>
</protein>
<sequence>MMRWLMARTKTTKEGHIPDLFNPPFYAMTHLLLHVTHVATDNSSVATCVGTPAGVGVGAADGSGVGASDSAGAGQHEGATSCRRCCGILCEKCKKHDADSTKYLQKLSEAVNELKKKRSVKGNVSKNLRYAYTPQAKRRKESFAKTMKNLKRKMFGEISRIVMEEMMKYKKLNIYRRPSVAEKAEV</sequence>
<evidence type="ECO:0000313" key="1">
    <source>
        <dbReference type="EMBL" id="TMX00193.1"/>
    </source>
</evidence>
<proteinExistence type="predicted"/>
<organism evidence="1">
    <name type="scientific">Solanum chilense</name>
    <name type="common">Tomato</name>
    <name type="synonym">Lycopersicon chilense</name>
    <dbReference type="NCBI Taxonomy" id="4083"/>
    <lineage>
        <taxon>Eukaryota</taxon>
        <taxon>Viridiplantae</taxon>
        <taxon>Streptophyta</taxon>
        <taxon>Embryophyta</taxon>
        <taxon>Tracheophyta</taxon>
        <taxon>Spermatophyta</taxon>
        <taxon>Magnoliopsida</taxon>
        <taxon>eudicotyledons</taxon>
        <taxon>Gunneridae</taxon>
        <taxon>Pentapetalae</taxon>
        <taxon>asterids</taxon>
        <taxon>lamiids</taxon>
        <taxon>Solanales</taxon>
        <taxon>Solanaceae</taxon>
        <taxon>Solanoideae</taxon>
        <taxon>Solaneae</taxon>
        <taxon>Solanum</taxon>
        <taxon>Solanum subgen. Lycopersicon</taxon>
    </lineage>
</organism>
<accession>A0A6N2BXV1</accession>
<name>A0A6N2BXV1_SOLCI</name>
<comment type="caution">
    <text evidence="1">The sequence shown here is derived from an EMBL/GenBank/DDBJ whole genome shotgun (WGS) entry which is preliminary data.</text>
</comment>
<dbReference type="AlphaFoldDB" id="A0A6N2BXV1"/>
<gene>
    <name evidence="1" type="ORF">EJD97_001228</name>
</gene>
<reference evidence="1" key="1">
    <citation type="submission" date="2019-05" db="EMBL/GenBank/DDBJ databases">
        <title>The de novo reference genome and transcriptome assemblies of the wild tomato species Solanum chilense.</title>
        <authorList>
            <person name="Stam R."/>
            <person name="Nosenko T."/>
            <person name="Hoerger A.C."/>
            <person name="Stephan W."/>
            <person name="Seidel M.A."/>
            <person name="Kuhn J.M.M."/>
            <person name="Haberer G."/>
            <person name="Tellier A."/>
        </authorList>
    </citation>
    <scope>NUCLEOTIDE SEQUENCE</scope>
    <source>
        <tissue evidence="1">Mature leaves</tissue>
    </source>
</reference>